<dbReference type="InterPro" id="IPR027417">
    <property type="entry name" value="P-loop_NTPase"/>
</dbReference>
<evidence type="ECO:0000256" key="5">
    <source>
        <dbReference type="ARBA" id="ARBA00022741"/>
    </source>
</evidence>
<feature type="region of interest" description="Disordered" evidence="12">
    <location>
        <begin position="1"/>
        <end position="25"/>
    </location>
</feature>
<protein>
    <recommendedName>
        <fullName evidence="11">Kinesin-like protein</fullName>
    </recommendedName>
</protein>
<dbReference type="EMBL" id="AHAT01004425">
    <property type="status" value="NOT_ANNOTATED_CDS"/>
    <property type="molecule type" value="Genomic_DNA"/>
</dbReference>
<dbReference type="Bgee" id="ENSLOCG00000005434">
    <property type="expression patterns" value="Expressed in ovary and 8 other cell types or tissues"/>
</dbReference>
<dbReference type="InterPro" id="IPR036961">
    <property type="entry name" value="Kinesin_motor_dom_sf"/>
</dbReference>
<keyword evidence="8 10" id="KW-0505">Motor protein</keyword>
<dbReference type="PANTHER" id="PTHR47970:SF29">
    <property type="entry name" value="KINESIN FAMILY MEMBER 20B"/>
    <property type="match status" value="1"/>
</dbReference>
<feature type="region of interest" description="Disordered" evidence="12">
    <location>
        <begin position="663"/>
        <end position="701"/>
    </location>
</feature>
<accession>W5MDV0</accession>
<dbReference type="InParanoid" id="W5MDV0"/>
<keyword evidence="15" id="KW-1185">Reference proteome</keyword>
<dbReference type="PROSITE" id="PS00411">
    <property type="entry name" value="KINESIN_MOTOR_1"/>
    <property type="match status" value="1"/>
</dbReference>
<evidence type="ECO:0000256" key="6">
    <source>
        <dbReference type="ARBA" id="ARBA00022840"/>
    </source>
</evidence>
<dbReference type="InterPro" id="IPR019821">
    <property type="entry name" value="Kinesin_motor_CS"/>
</dbReference>
<feature type="domain" description="Kinesin motor" evidence="13">
    <location>
        <begin position="64"/>
        <end position="489"/>
    </location>
</feature>
<feature type="region of interest" description="Disordered" evidence="12">
    <location>
        <begin position="784"/>
        <end position="834"/>
    </location>
</feature>
<proteinExistence type="inferred from homology"/>
<dbReference type="SUPFAM" id="SSF52540">
    <property type="entry name" value="P-loop containing nucleoside triphosphate hydrolases"/>
    <property type="match status" value="1"/>
</dbReference>
<reference evidence="15" key="1">
    <citation type="submission" date="2011-12" db="EMBL/GenBank/DDBJ databases">
        <title>The Draft Genome of Lepisosteus oculatus.</title>
        <authorList>
            <consortium name="The Broad Institute Genome Assembly &amp; Analysis Group"/>
            <consortium name="Computational R&amp;D Group"/>
            <consortium name="and Sequencing Platform"/>
            <person name="Di Palma F."/>
            <person name="Alfoldi J."/>
            <person name="Johnson J."/>
            <person name="Berlin A."/>
            <person name="Gnerre S."/>
            <person name="Jaffe D."/>
            <person name="MacCallum I."/>
            <person name="Young S."/>
            <person name="Walker B.J."/>
            <person name="Lander E.S."/>
            <person name="Lindblad-Toh K."/>
        </authorList>
    </citation>
    <scope>NUCLEOTIDE SEQUENCE [LARGE SCALE GENOMIC DNA]</scope>
</reference>
<reference evidence="14" key="3">
    <citation type="submission" date="2025-09" db="UniProtKB">
        <authorList>
            <consortium name="Ensembl"/>
        </authorList>
    </citation>
    <scope>IDENTIFICATION</scope>
</reference>
<dbReference type="GO" id="GO:0008017">
    <property type="term" value="F:microtubule binding"/>
    <property type="evidence" value="ECO:0000318"/>
    <property type="project" value="GO_Central"/>
</dbReference>
<evidence type="ECO:0000256" key="8">
    <source>
        <dbReference type="ARBA" id="ARBA00023175"/>
    </source>
</evidence>
<dbReference type="GO" id="GO:0005634">
    <property type="term" value="C:nucleus"/>
    <property type="evidence" value="ECO:0000318"/>
    <property type="project" value="GO_Central"/>
</dbReference>
<evidence type="ECO:0000256" key="10">
    <source>
        <dbReference type="PROSITE-ProRule" id="PRU00283"/>
    </source>
</evidence>
<dbReference type="Pfam" id="PF00225">
    <property type="entry name" value="Kinesin"/>
    <property type="match status" value="1"/>
</dbReference>
<evidence type="ECO:0000256" key="7">
    <source>
        <dbReference type="ARBA" id="ARBA00023054"/>
    </source>
</evidence>
<evidence type="ECO:0000313" key="15">
    <source>
        <dbReference type="Proteomes" id="UP000018468"/>
    </source>
</evidence>
<keyword evidence="6 10" id="KW-0067">ATP-binding</keyword>
<dbReference type="CDD" id="cd01368">
    <property type="entry name" value="KISc_KIF23_like"/>
    <property type="match status" value="1"/>
</dbReference>
<dbReference type="GO" id="GO:0016887">
    <property type="term" value="F:ATP hydrolysis activity"/>
    <property type="evidence" value="ECO:0000318"/>
    <property type="project" value="GO_Central"/>
</dbReference>
<dbReference type="Gene3D" id="3.40.850.10">
    <property type="entry name" value="Kinesin motor domain"/>
    <property type="match status" value="1"/>
</dbReference>
<dbReference type="Proteomes" id="UP000018468">
    <property type="component" value="Linkage group LG9"/>
</dbReference>
<dbReference type="GO" id="GO:0005737">
    <property type="term" value="C:cytoplasm"/>
    <property type="evidence" value="ECO:0000318"/>
    <property type="project" value="GO_Central"/>
</dbReference>
<evidence type="ECO:0000256" key="4">
    <source>
        <dbReference type="ARBA" id="ARBA00022701"/>
    </source>
</evidence>
<comment type="similarity">
    <text evidence="10 11">Belongs to the TRAFAC class myosin-kinesin ATPase superfamily. Kinesin family.</text>
</comment>
<keyword evidence="7" id="KW-0175">Coiled coil</keyword>
<dbReference type="eggNOG" id="KOG0247">
    <property type="taxonomic scope" value="Eukaryota"/>
</dbReference>
<dbReference type="GO" id="GO:0007018">
    <property type="term" value="P:microtubule-based movement"/>
    <property type="evidence" value="ECO:0000318"/>
    <property type="project" value="GO_Central"/>
</dbReference>
<dbReference type="InterPro" id="IPR001752">
    <property type="entry name" value="Kinesin_motor_dom"/>
</dbReference>
<dbReference type="InterPro" id="IPR047149">
    <property type="entry name" value="KIF11-like"/>
</dbReference>
<evidence type="ECO:0000256" key="1">
    <source>
        <dbReference type="ARBA" id="ARBA00004186"/>
    </source>
</evidence>
<dbReference type="FunCoup" id="W5MDV0">
    <property type="interactions" value="2"/>
</dbReference>
<dbReference type="PRINTS" id="PR00380">
    <property type="entry name" value="KINESINHEAVY"/>
</dbReference>
<dbReference type="GeneTree" id="ENSGT00940000164689"/>
<sequence>MSAKIDFTDESSVLAHPDRDAMESTPHDHHFDNLHRGVLSELSTISATTVSAQVESGGNLEEQQLKVYLRVRPFSKEELSNNEDQGCVVLENSETAVLQAPKDSLSMKNSERGIGQAAHKFSFSQIFGPETTQTRFFENTVRSLVYSYLEGQNSLVFSYGVTNAGKTHTIQGSSNDPGILPQALDVIFDHIKGRKYEHMDLKPYLSNDVQYLDHDQVKQEKCTKAAVLALLKEEGFPKTSHSILKSQPEPSFSFSSVSYDQTAGPFDMTDSAAETDSSLFSVWVSFSEIYNESVYDLLEPIPTSKNKKRIALRVCEDSSGNSYVRGLKWINVQSTEEACKILRVGNKNRSAASTKMNHSSSRSHSIFTIKLMKIHGTEVRRMSELSLCDLAGSERCNKTKTFGERLKEAGNINNSLLILGKCIAALRQNQNAKRRNGYVPFRESKLTRLFQSIFCGKGRACMIVNINQCASTYDETLHVMKFSAVAKQVVQIIPSKTLESIAPRLVGKDGKPLIRDGVIDNEALEMYLSEEELLDDDDESDMSVLPQEELLNIIETLKEKLLAERRKNVVQEIEIRKEMGDAMLQQLLESEEIRNRQIEELKDSYEEKLENTFEMYKDAIKEHAYQCALERVEEEYVPVDEFLAEQERVQDLTKKLAEMEQKLRSFQSNPSDPQTMTSSNQYSLEFESGSSESKRNDALPEANALSEKLQEEKNKVIKSLEKKVVELNKTLQEAAESFMKKQTEIKVLQQKITDQDQEIEKLQNTTLELETLVSRLREELEQLNRISKEAPEQPKPKKGLLANIKASVSSPVKLSRTLKKSAKSTQSSSRKRAL</sequence>
<keyword evidence="5 10" id="KW-0547">Nucleotide-binding</keyword>
<dbReference type="PANTHER" id="PTHR47970">
    <property type="entry name" value="KINESIN-LIKE PROTEIN KIF11"/>
    <property type="match status" value="1"/>
</dbReference>
<evidence type="ECO:0000256" key="9">
    <source>
        <dbReference type="ARBA" id="ARBA00023212"/>
    </source>
</evidence>
<keyword evidence="3" id="KW-0597">Phosphoprotein</keyword>
<dbReference type="OMA" id="HAYQCAM"/>
<name>W5MDV0_LEPOC</name>
<organism evidence="14 15">
    <name type="scientific">Lepisosteus oculatus</name>
    <name type="common">Spotted gar</name>
    <dbReference type="NCBI Taxonomy" id="7918"/>
    <lineage>
        <taxon>Eukaryota</taxon>
        <taxon>Metazoa</taxon>
        <taxon>Chordata</taxon>
        <taxon>Craniata</taxon>
        <taxon>Vertebrata</taxon>
        <taxon>Euteleostomi</taxon>
        <taxon>Actinopterygii</taxon>
        <taxon>Neopterygii</taxon>
        <taxon>Holostei</taxon>
        <taxon>Semionotiformes</taxon>
        <taxon>Lepisosteidae</taxon>
        <taxon>Lepisosteus</taxon>
    </lineage>
</organism>
<evidence type="ECO:0000256" key="11">
    <source>
        <dbReference type="RuleBase" id="RU000394"/>
    </source>
</evidence>
<dbReference type="GO" id="GO:0003777">
    <property type="term" value="F:microtubule motor activity"/>
    <property type="evidence" value="ECO:0000318"/>
    <property type="project" value="GO_Central"/>
</dbReference>
<dbReference type="Ensembl" id="ENSLOCT00000006567.1">
    <property type="protein sequence ID" value="ENSLOCP00000006559.1"/>
    <property type="gene ID" value="ENSLOCG00000005434.1"/>
</dbReference>
<keyword evidence="9" id="KW-0206">Cytoskeleton</keyword>
<dbReference type="GO" id="GO:0005524">
    <property type="term" value="F:ATP binding"/>
    <property type="evidence" value="ECO:0007669"/>
    <property type="project" value="UniProtKB-UniRule"/>
</dbReference>
<dbReference type="PROSITE" id="PS50067">
    <property type="entry name" value="KINESIN_MOTOR_2"/>
    <property type="match status" value="1"/>
</dbReference>
<dbReference type="GO" id="GO:0005874">
    <property type="term" value="C:microtubule"/>
    <property type="evidence" value="ECO:0000318"/>
    <property type="project" value="GO_Central"/>
</dbReference>
<evidence type="ECO:0000256" key="2">
    <source>
        <dbReference type="ARBA" id="ARBA00022490"/>
    </source>
</evidence>
<feature type="compositionally biased region" description="Basic and acidic residues" evidence="12">
    <location>
        <begin position="16"/>
        <end position="25"/>
    </location>
</feature>
<keyword evidence="2" id="KW-0963">Cytoplasm</keyword>
<feature type="compositionally biased region" description="Polar residues" evidence="12">
    <location>
        <begin position="664"/>
        <end position="691"/>
    </location>
</feature>
<keyword evidence="4 11" id="KW-0493">Microtubule</keyword>
<feature type="compositionally biased region" description="Basic and acidic residues" evidence="12">
    <location>
        <begin position="784"/>
        <end position="795"/>
    </location>
</feature>
<evidence type="ECO:0000256" key="12">
    <source>
        <dbReference type="SAM" id="MobiDB-lite"/>
    </source>
</evidence>
<dbReference type="AlphaFoldDB" id="W5MDV0"/>
<evidence type="ECO:0000259" key="13">
    <source>
        <dbReference type="PROSITE" id="PS50067"/>
    </source>
</evidence>
<dbReference type="STRING" id="7918.ENSLOCP00000006559"/>
<comment type="subcellular location">
    <subcellularLocation>
        <location evidence="1">Cytoplasm</location>
        <location evidence="1">Cytoskeleton</location>
        <location evidence="1">Spindle</location>
    </subcellularLocation>
</comment>
<dbReference type="GO" id="GO:0005819">
    <property type="term" value="C:spindle"/>
    <property type="evidence" value="ECO:0007669"/>
    <property type="project" value="UniProtKB-SubCell"/>
</dbReference>
<reference evidence="14" key="2">
    <citation type="submission" date="2025-08" db="UniProtKB">
        <authorList>
            <consortium name="Ensembl"/>
        </authorList>
    </citation>
    <scope>IDENTIFICATION</scope>
</reference>
<dbReference type="GO" id="GO:0005871">
    <property type="term" value="C:kinesin complex"/>
    <property type="evidence" value="ECO:0000318"/>
    <property type="project" value="GO_Central"/>
</dbReference>
<feature type="binding site" evidence="10">
    <location>
        <begin position="160"/>
        <end position="167"/>
    </location>
    <ligand>
        <name>ATP</name>
        <dbReference type="ChEBI" id="CHEBI:30616"/>
    </ligand>
</feature>
<evidence type="ECO:0000256" key="3">
    <source>
        <dbReference type="ARBA" id="ARBA00022553"/>
    </source>
</evidence>
<dbReference type="SMART" id="SM00129">
    <property type="entry name" value="KISc"/>
    <property type="match status" value="1"/>
</dbReference>
<evidence type="ECO:0000313" key="14">
    <source>
        <dbReference type="Ensembl" id="ENSLOCP00000006559.1"/>
    </source>
</evidence>